<keyword evidence="6" id="KW-0547">Nucleotide-binding</keyword>
<keyword evidence="7" id="KW-0067">ATP-binding</keyword>
<dbReference type="GO" id="GO:0016740">
    <property type="term" value="F:transferase activity"/>
    <property type="evidence" value="ECO:0007669"/>
    <property type="project" value="UniProtKB-ARBA"/>
</dbReference>
<dbReference type="Pfam" id="PF00152">
    <property type="entry name" value="tRNA-synt_2"/>
    <property type="match status" value="1"/>
</dbReference>
<evidence type="ECO:0000313" key="15">
    <source>
        <dbReference type="Proteomes" id="UP000018949"/>
    </source>
</evidence>
<name>W4RRK7_9BACI</name>
<feature type="domain" description="Aminoacyl-transfer RNA synthetases class-II family profile" evidence="13">
    <location>
        <begin position="178"/>
        <end position="320"/>
    </location>
</feature>
<evidence type="ECO:0000256" key="9">
    <source>
        <dbReference type="ARBA" id="ARBA00023146"/>
    </source>
</evidence>
<evidence type="ECO:0000256" key="3">
    <source>
        <dbReference type="ARBA" id="ARBA00022490"/>
    </source>
</evidence>
<dbReference type="EMBL" id="BAUW01000052">
    <property type="protein sequence ID" value="GAE46752.1"/>
    <property type="molecule type" value="Genomic_DNA"/>
</dbReference>
<dbReference type="GO" id="GO:0005524">
    <property type="term" value="F:ATP binding"/>
    <property type="evidence" value="ECO:0007669"/>
    <property type="project" value="UniProtKB-KW"/>
</dbReference>
<dbReference type="SUPFAM" id="SSF50249">
    <property type="entry name" value="Nucleic acid-binding proteins"/>
    <property type="match status" value="1"/>
</dbReference>
<dbReference type="InterPro" id="IPR044136">
    <property type="entry name" value="Lys-tRNA-ligase_II_N"/>
</dbReference>
<organism evidence="14 15">
    <name type="scientific">Mesobacillus boroniphilus JCM 21738</name>
    <dbReference type="NCBI Taxonomy" id="1294265"/>
    <lineage>
        <taxon>Bacteria</taxon>
        <taxon>Bacillati</taxon>
        <taxon>Bacillota</taxon>
        <taxon>Bacilli</taxon>
        <taxon>Bacillales</taxon>
        <taxon>Bacillaceae</taxon>
        <taxon>Mesobacillus</taxon>
    </lineage>
</organism>
<dbReference type="GO" id="GO:0046872">
    <property type="term" value="F:metal ion binding"/>
    <property type="evidence" value="ECO:0007669"/>
    <property type="project" value="UniProtKB-KW"/>
</dbReference>
<keyword evidence="8" id="KW-0648">Protein biosynthesis</keyword>
<feature type="region of interest" description="Disordered" evidence="12">
    <location>
        <begin position="1"/>
        <end position="25"/>
    </location>
</feature>
<dbReference type="Proteomes" id="UP000018949">
    <property type="component" value="Unassembled WGS sequence"/>
</dbReference>
<evidence type="ECO:0000313" key="14">
    <source>
        <dbReference type="EMBL" id="GAE46752.1"/>
    </source>
</evidence>
<dbReference type="InterPro" id="IPR018149">
    <property type="entry name" value="Lys-tRNA-synth_II_C"/>
</dbReference>
<dbReference type="GO" id="GO:0005829">
    <property type="term" value="C:cytosol"/>
    <property type="evidence" value="ECO:0007669"/>
    <property type="project" value="TreeGrafter"/>
</dbReference>
<proteinExistence type="inferred from homology"/>
<dbReference type="NCBIfam" id="NF001756">
    <property type="entry name" value="PRK00484.1"/>
    <property type="match status" value="1"/>
</dbReference>
<dbReference type="PANTHER" id="PTHR42918">
    <property type="entry name" value="LYSYL-TRNA SYNTHETASE"/>
    <property type="match status" value="1"/>
</dbReference>
<evidence type="ECO:0000256" key="2">
    <source>
        <dbReference type="ARBA" id="ARBA00013166"/>
    </source>
</evidence>
<comment type="cofactor">
    <cofactor evidence="11">
        <name>Mg(2+)</name>
        <dbReference type="ChEBI" id="CHEBI:18420"/>
    </cofactor>
    <text evidence="11">Binds 3 Mg(2+) ions per subunit.</text>
</comment>
<dbReference type="Gene3D" id="2.40.50.140">
    <property type="entry name" value="Nucleic acid-binding proteins"/>
    <property type="match status" value="1"/>
</dbReference>
<dbReference type="GO" id="GO:0140096">
    <property type="term" value="F:catalytic activity, acting on a protein"/>
    <property type="evidence" value="ECO:0007669"/>
    <property type="project" value="UniProtKB-ARBA"/>
</dbReference>
<keyword evidence="4" id="KW-0436">Ligase</keyword>
<dbReference type="InterPro" id="IPR006195">
    <property type="entry name" value="aa-tRNA-synth_II"/>
</dbReference>
<dbReference type="CDD" id="cd04322">
    <property type="entry name" value="LysRS_N"/>
    <property type="match status" value="1"/>
</dbReference>
<evidence type="ECO:0000256" key="7">
    <source>
        <dbReference type="ARBA" id="ARBA00022840"/>
    </source>
</evidence>
<keyword evidence="3" id="KW-0963">Cytoplasm</keyword>
<protein>
    <recommendedName>
        <fullName evidence="2 11">Lysine--tRNA ligase</fullName>
        <ecNumber evidence="2 11">6.1.1.6</ecNumber>
    </recommendedName>
</protein>
<dbReference type="GO" id="GO:0000049">
    <property type="term" value="F:tRNA binding"/>
    <property type="evidence" value="ECO:0007669"/>
    <property type="project" value="TreeGrafter"/>
</dbReference>
<dbReference type="InterPro" id="IPR002313">
    <property type="entry name" value="Lys-tRNA-ligase_II"/>
</dbReference>
<keyword evidence="9 14" id="KW-0030">Aminoacyl-tRNA synthetase</keyword>
<sequence>MSHEELNDQLRVRRDKMSSLREKGMDPFGKRFERTHLTEELIGEYGELEKEEIEAKNVSVKIAGRIMTKRGKGKAGFAHIQDLAGQIQIYIRQDAVGEEQYEVFDSADLGDIIGIEGTLFKTKVGELSIKAQDFVFLTKALRPLPEKFHGLKDVEQRYRQRYLDLITSNDSKTTFINRSRIIQSMRRYLDGQGYLEVETPLMHSIAGGASARPFITHHNALDMQLYMRIAIELHLKRLIVGGLEKVYEIGRVFRNEGVSTRHNPEFTMLELYEAYADWRDIMSLTENMVAYIAQDVLGATTIQYGEYEIDLKPEWKRVHM</sequence>
<evidence type="ECO:0000256" key="4">
    <source>
        <dbReference type="ARBA" id="ARBA00022598"/>
    </source>
</evidence>
<evidence type="ECO:0000256" key="1">
    <source>
        <dbReference type="ARBA" id="ARBA00008226"/>
    </source>
</evidence>
<dbReference type="eggNOG" id="COG1190">
    <property type="taxonomic scope" value="Bacteria"/>
</dbReference>
<evidence type="ECO:0000256" key="5">
    <source>
        <dbReference type="ARBA" id="ARBA00022723"/>
    </source>
</evidence>
<evidence type="ECO:0000256" key="10">
    <source>
        <dbReference type="ARBA" id="ARBA00048573"/>
    </source>
</evidence>
<dbReference type="InterPro" id="IPR045864">
    <property type="entry name" value="aa-tRNA-synth_II/BPL/LPL"/>
</dbReference>
<keyword evidence="5 11" id="KW-0479">Metal-binding</keyword>
<dbReference type="NCBIfam" id="TIGR00499">
    <property type="entry name" value="lysS_bact"/>
    <property type="match status" value="1"/>
</dbReference>
<dbReference type="AlphaFoldDB" id="W4RRK7"/>
<accession>W4RRK7</accession>
<dbReference type="GO" id="GO:0006430">
    <property type="term" value="P:lysyl-tRNA aminoacylation"/>
    <property type="evidence" value="ECO:0007669"/>
    <property type="project" value="InterPro"/>
</dbReference>
<evidence type="ECO:0000256" key="6">
    <source>
        <dbReference type="ARBA" id="ARBA00022741"/>
    </source>
</evidence>
<comment type="caution">
    <text evidence="14">The sequence shown here is derived from an EMBL/GenBank/DDBJ whole genome shotgun (WGS) entry which is preliminary data.</text>
</comment>
<dbReference type="GO" id="GO:0004824">
    <property type="term" value="F:lysine-tRNA ligase activity"/>
    <property type="evidence" value="ECO:0007669"/>
    <property type="project" value="UniProtKB-EC"/>
</dbReference>
<dbReference type="InterPro" id="IPR012340">
    <property type="entry name" value="NA-bd_OB-fold"/>
</dbReference>
<dbReference type="InterPro" id="IPR004364">
    <property type="entry name" value="Aa-tRNA-synt_II"/>
</dbReference>
<dbReference type="EC" id="6.1.1.6" evidence="2 11"/>
<dbReference type="FunFam" id="2.40.50.140:FF:000024">
    <property type="entry name" value="Lysine--tRNA ligase"/>
    <property type="match status" value="1"/>
</dbReference>
<gene>
    <name evidence="14" type="ORF">JCM21738_3673</name>
</gene>
<dbReference type="PANTHER" id="PTHR42918:SF15">
    <property type="entry name" value="LYSINE--TRNA LIGASE, CHLOROPLASTIC_MITOCHONDRIAL"/>
    <property type="match status" value="1"/>
</dbReference>
<keyword evidence="15" id="KW-1185">Reference proteome</keyword>
<evidence type="ECO:0000256" key="8">
    <source>
        <dbReference type="ARBA" id="ARBA00022917"/>
    </source>
</evidence>
<dbReference type="PRINTS" id="PR00982">
    <property type="entry name" value="TRNASYNTHLYS"/>
</dbReference>
<evidence type="ECO:0000256" key="12">
    <source>
        <dbReference type="SAM" id="MobiDB-lite"/>
    </source>
</evidence>
<dbReference type="SUPFAM" id="SSF55681">
    <property type="entry name" value="Class II aaRS and biotin synthetases"/>
    <property type="match status" value="1"/>
</dbReference>
<evidence type="ECO:0000259" key="13">
    <source>
        <dbReference type="PROSITE" id="PS50862"/>
    </source>
</evidence>
<dbReference type="Pfam" id="PF01336">
    <property type="entry name" value="tRNA_anti-codon"/>
    <property type="match status" value="1"/>
</dbReference>
<dbReference type="Gene3D" id="3.30.930.10">
    <property type="entry name" value="Bira Bifunctional Protein, Domain 2"/>
    <property type="match status" value="1"/>
</dbReference>
<evidence type="ECO:0000256" key="11">
    <source>
        <dbReference type="RuleBase" id="RU000336"/>
    </source>
</evidence>
<dbReference type="PROSITE" id="PS50862">
    <property type="entry name" value="AA_TRNA_LIGASE_II"/>
    <property type="match status" value="1"/>
</dbReference>
<comment type="similarity">
    <text evidence="1">Belongs to the class-II aminoacyl-tRNA synthetase family.</text>
</comment>
<comment type="catalytic activity">
    <reaction evidence="10 11">
        <text>tRNA(Lys) + L-lysine + ATP = L-lysyl-tRNA(Lys) + AMP + diphosphate</text>
        <dbReference type="Rhea" id="RHEA:20792"/>
        <dbReference type="Rhea" id="RHEA-COMP:9696"/>
        <dbReference type="Rhea" id="RHEA-COMP:9697"/>
        <dbReference type="ChEBI" id="CHEBI:30616"/>
        <dbReference type="ChEBI" id="CHEBI:32551"/>
        <dbReference type="ChEBI" id="CHEBI:33019"/>
        <dbReference type="ChEBI" id="CHEBI:78442"/>
        <dbReference type="ChEBI" id="CHEBI:78529"/>
        <dbReference type="ChEBI" id="CHEBI:456215"/>
        <dbReference type="EC" id="6.1.1.6"/>
    </reaction>
</comment>
<dbReference type="InterPro" id="IPR004365">
    <property type="entry name" value="NA-bd_OB_tRNA"/>
</dbReference>
<keyword evidence="11" id="KW-0460">Magnesium</keyword>
<reference evidence="14 15" key="1">
    <citation type="submission" date="2013-12" db="EMBL/GenBank/DDBJ databases">
        <title>NBRP : Genome information of microbial organism related human and environment.</title>
        <authorList>
            <person name="Hattori M."/>
            <person name="Oshima K."/>
            <person name="Inaba H."/>
            <person name="Suda W."/>
            <person name="Sakamoto M."/>
            <person name="Iino T."/>
            <person name="Kitahara M."/>
            <person name="Oshida Y."/>
            <person name="Iida T."/>
            <person name="Kudo T."/>
            <person name="Itoh T."/>
            <person name="Ahmed I."/>
            <person name="Ohkuma M."/>
        </authorList>
    </citation>
    <scope>NUCLEOTIDE SEQUENCE [LARGE SCALE GENOMIC DNA]</scope>
    <source>
        <strain evidence="14 15">JCM 21738</strain>
    </source>
</reference>